<dbReference type="PANTHER" id="PTHR22814">
    <property type="entry name" value="COPPER TRANSPORT PROTEIN ATOX1-RELATED"/>
    <property type="match status" value="1"/>
</dbReference>
<evidence type="ECO:0000259" key="2">
    <source>
        <dbReference type="PROSITE" id="PS50846"/>
    </source>
</evidence>
<dbReference type="OrthoDB" id="689350at2759"/>
<dbReference type="PROSITE" id="PS50846">
    <property type="entry name" value="HMA_2"/>
    <property type="match status" value="1"/>
</dbReference>
<proteinExistence type="predicted"/>
<reference evidence="3 4" key="1">
    <citation type="submission" date="2020-06" db="EMBL/GenBank/DDBJ databases">
        <title>Transcriptomic and genomic resources for Thalictrum thalictroides and T. hernandezii: Facilitating candidate gene discovery in an emerging model plant lineage.</title>
        <authorList>
            <person name="Arias T."/>
            <person name="Riano-Pachon D.M."/>
            <person name="Di Stilio V.S."/>
        </authorList>
    </citation>
    <scope>NUCLEOTIDE SEQUENCE [LARGE SCALE GENOMIC DNA]</scope>
    <source>
        <strain evidence="4">cv. WT478/WT964</strain>
        <tissue evidence="3">Leaves</tissue>
    </source>
</reference>
<dbReference type="PANTHER" id="PTHR22814:SF351">
    <property type="entry name" value="HEAVY METAL-ASSOCIATED ISOPRENYLATED PLANT PROTEIN 28"/>
    <property type="match status" value="1"/>
</dbReference>
<dbReference type="Gene3D" id="3.30.70.100">
    <property type="match status" value="1"/>
</dbReference>
<dbReference type="AlphaFoldDB" id="A0A7J6XDH3"/>
<comment type="caution">
    <text evidence="3">The sequence shown here is derived from an EMBL/GenBank/DDBJ whole genome shotgun (WGS) entry which is preliminary data.</text>
</comment>
<dbReference type="EMBL" id="JABWDY010002662">
    <property type="protein sequence ID" value="KAF5206480.1"/>
    <property type="molecule type" value="Genomic_DNA"/>
</dbReference>
<organism evidence="3 4">
    <name type="scientific">Thalictrum thalictroides</name>
    <name type="common">Rue-anemone</name>
    <name type="synonym">Anemone thalictroides</name>
    <dbReference type="NCBI Taxonomy" id="46969"/>
    <lineage>
        <taxon>Eukaryota</taxon>
        <taxon>Viridiplantae</taxon>
        <taxon>Streptophyta</taxon>
        <taxon>Embryophyta</taxon>
        <taxon>Tracheophyta</taxon>
        <taxon>Spermatophyta</taxon>
        <taxon>Magnoliopsida</taxon>
        <taxon>Ranunculales</taxon>
        <taxon>Ranunculaceae</taxon>
        <taxon>Thalictroideae</taxon>
        <taxon>Thalictrum</taxon>
    </lineage>
</organism>
<name>A0A7J6XDH3_THATH</name>
<evidence type="ECO:0000256" key="1">
    <source>
        <dbReference type="ARBA" id="ARBA00022723"/>
    </source>
</evidence>
<protein>
    <submittedName>
        <fullName evidence="3">Heavy metal-associated isoprenylated plant protein</fullName>
    </submittedName>
</protein>
<dbReference type="CDD" id="cd00371">
    <property type="entry name" value="HMA"/>
    <property type="match status" value="1"/>
</dbReference>
<accession>A0A7J6XDH3</accession>
<sequence length="145" mass="16604">MSITEMKVHMCCPGCEAKIKKALLKLEGIDNIDIDMNMQKVTVTGWAEQKKVLKAARKTGRRAELWPFPYTPEYNAYSEHYYHQHQPGQPYAGFKPQPSSSYNYYKHGYDGNEHGYYHHPAHSTIVNEHAGAIFSDENPHACSIM</sequence>
<dbReference type="SUPFAM" id="SSF55008">
    <property type="entry name" value="HMA, heavy metal-associated domain"/>
    <property type="match status" value="1"/>
</dbReference>
<dbReference type="Pfam" id="PF00403">
    <property type="entry name" value="HMA"/>
    <property type="match status" value="1"/>
</dbReference>
<keyword evidence="4" id="KW-1185">Reference proteome</keyword>
<gene>
    <name evidence="3" type="ORF">FRX31_003933</name>
</gene>
<keyword evidence="1" id="KW-0479">Metal-binding</keyword>
<dbReference type="InterPro" id="IPR006121">
    <property type="entry name" value="HMA_dom"/>
</dbReference>
<dbReference type="GO" id="GO:0046872">
    <property type="term" value="F:metal ion binding"/>
    <property type="evidence" value="ECO:0007669"/>
    <property type="project" value="UniProtKB-KW"/>
</dbReference>
<dbReference type="InterPro" id="IPR036163">
    <property type="entry name" value="HMA_dom_sf"/>
</dbReference>
<evidence type="ECO:0000313" key="4">
    <source>
        <dbReference type="Proteomes" id="UP000554482"/>
    </source>
</evidence>
<evidence type="ECO:0000313" key="3">
    <source>
        <dbReference type="EMBL" id="KAF5206480.1"/>
    </source>
</evidence>
<feature type="domain" description="HMA" evidence="2">
    <location>
        <begin position="1"/>
        <end position="64"/>
    </location>
</feature>
<dbReference type="Proteomes" id="UP000554482">
    <property type="component" value="Unassembled WGS sequence"/>
</dbReference>